<protein>
    <recommendedName>
        <fullName evidence="3">Inhibitor of growth protein N-terminal histone-binding domain-containing protein</fullName>
    </recommendedName>
</protein>
<dbReference type="InterPro" id="IPR013083">
    <property type="entry name" value="Znf_RING/FYVE/PHD"/>
</dbReference>
<dbReference type="PANTHER" id="PTHR10333">
    <property type="entry name" value="INHIBITOR OF GROWTH PROTEIN"/>
    <property type="match status" value="1"/>
</dbReference>
<evidence type="ECO:0000259" key="3">
    <source>
        <dbReference type="SMART" id="SM01408"/>
    </source>
</evidence>
<gene>
    <name evidence="4" type="ORF">C8R41DRAFT_855706</name>
</gene>
<dbReference type="Gene3D" id="6.10.140.1740">
    <property type="match status" value="1"/>
</dbReference>
<dbReference type="SMART" id="SM01408">
    <property type="entry name" value="ING"/>
    <property type="match status" value="1"/>
</dbReference>
<dbReference type="InterPro" id="IPR028651">
    <property type="entry name" value="ING_fam"/>
</dbReference>
<feature type="region of interest" description="Disordered" evidence="2">
    <location>
        <begin position="184"/>
        <end position="263"/>
    </location>
</feature>
<dbReference type="Proteomes" id="UP001150217">
    <property type="component" value="Unassembled WGS sequence"/>
</dbReference>
<dbReference type="SUPFAM" id="SSF57903">
    <property type="entry name" value="FYVE/PHD zinc finger"/>
    <property type="match status" value="2"/>
</dbReference>
<evidence type="ECO:0000256" key="2">
    <source>
        <dbReference type="SAM" id="MobiDB-lite"/>
    </source>
</evidence>
<dbReference type="CDD" id="cd15505">
    <property type="entry name" value="PHD_ING"/>
    <property type="match status" value="1"/>
</dbReference>
<reference evidence="4" key="1">
    <citation type="submission" date="2022-08" db="EMBL/GenBank/DDBJ databases">
        <title>A Global Phylogenomic Analysis of the Shiitake Genus Lentinula.</title>
        <authorList>
            <consortium name="DOE Joint Genome Institute"/>
            <person name="Sierra-Patev S."/>
            <person name="Min B."/>
            <person name="Naranjo-Ortiz M."/>
            <person name="Looney B."/>
            <person name="Konkel Z."/>
            <person name="Slot J.C."/>
            <person name="Sakamoto Y."/>
            <person name="Steenwyk J.L."/>
            <person name="Rokas A."/>
            <person name="Carro J."/>
            <person name="Camarero S."/>
            <person name="Ferreira P."/>
            <person name="Molpeceres G."/>
            <person name="Ruiz-Duenas F.J."/>
            <person name="Serrano A."/>
            <person name="Henrissat B."/>
            <person name="Drula E."/>
            <person name="Hughes K.W."/>
            <person name="Mata J.L."/>
            <person name="Ishikawa N.K."/>
            <person name="Vargas-Isla R."/>
            <person name="Ushijima S."/>
            <person name="Smith C.A."/>
            <person name="Ahrendt S."/>
            <person name="Andreopoulos W."/>
            <person name="He G."/>
            <person name="Labutti K."/>
            <person name="Lipzen A."/>
            <person name="Ng V."/>
            <person name="Riley R."/>
            <person name="Sandor L."/>
            <person name="Barry K."/>
            <person name="Martinez A.T."/>
            <person name="Xiao Y."/>
            <person name="Gibbons J.G."/>
            <person name="Terashima K."/>
            <person name="Grigoriev I.V."/>
            <person name="Hibbett D.S."/>
        </authorList>
    </citation>
    <scope>NUCLEOTIDE SEQUENCE</scope>
    <source>
        <strain evidence="4">RHP3577 ss4</strain>
    </source>
</reference>
<accession>A0ABQ8V2B6</accession>
<comment type="caution">
    <text evidence="4">The sequence shown here is derived from an EMBL/GenBank/DDBJ whole genome shotgun (WGS) entry which is preliminary data.</text>
</comment>
<keyword evidence="5" id="KW-1185">Reference proteome</keyword>
<feature type="domain" description="Inhibitor of growth protein N-terminal histone-binding" evidence="3">
    <location>
        <begin position="14"/>
        <end position="129"/>
    </location>
</feature>
<name>A0ABQ8V2B6_9AGAR</name>
<evidence type="ECO:0000256" key="1">
    <source>
        <dbReference type="ARBA" id="ARBA00022853"/>
    </source>
</evidence>
<dbReference type="Pfam" id="PF12998">
    <property type="entry name" value="ING"/>
    <property type="match status" value="1"/>
</dbReference>
<dbReference type="Gene3D" id="3.30.40.10">
    <property type="entry name" value="Zinc/RING finger domain, C3HC4 (zinc finger)"/>
    <property type="match status" value="2"/>
</dbReference>
<dbReference type="PANTHER" id="PTHR10333:SF42">
    <property type="entry name" value="INHIBITOR OF GROWTH PROTEIN 5"/>
    <property type="match status" value="1"/>
</dbReference>
<feature type="compositionally biased region" description="Polar residues" evidence="2">
    <location>
        <begin position="212"/>
        <end position="224"/>
    </location>
</feature>
<organism evidence="4 5">
    <name type="scientific">Lentinula lateritia</name>
    <dbReference type="NCBI Taxonomy" id="40482"/>
    <lineage>
        <taxon>Eukaryota</taxon>
        <taxon>Fungi</taxon>
        <taxon>Dikarya</taxon>
        <taxon>Basidiomycota</taxon>
        <taxon>Agaricomycotina</taxon>
        <taxon>Agaricomycetes</taxon>
        <taxon>Agaricomycetidae</taxon>
        <taxon>Agaricales</taxon>
        <taxon>Marasmiineae</taxon>
        <taxon>Omphalotaceae</taxon>
        <taxon>Lentinula</taxon>
    </lineage>
</organism>
<dbReference type="InterPro" id="IPR011011">
    <property type="entry name" value="Znf_FYVE_PHD"/>
</dbReference>
<evidence type="ECO:0000313" key="5">
    <source>
        <dbReference type="Proteomes" id="UP001150217"/>
    </source>
</evidence>
<proteinExistence type="predicted"/>
<sequence>MSVSAQSLEDAANIATEFIYSLDNIPNEIKHILEEIKHKDSRTQELQHQIDSDSARWIRYSLRGASAGAGSSPSSLLSPSKPIGHLPAKIKQAYAEIEQLSTEKLALAERVVDLITRTYTRLGVDLNRSRVLQGELPTDTTRSRSVSAAPSLIGNAPAAYHATVITDSLKQALNSSWAAENRPAVVNTPASGPLLKKRKVTSSPSIKLPPSRSISPATPATKSASHTRSRLSRQTYPPPRYTKIEEPEEEDDEPEAEGDDEDDDHKLYCFCQKPSAGDMIACDNNSGCPYEWVYSLLSLNASAKINQLLQFHLECVGITEPPPDTAKWYCPHCIDKVTARKGRKKSAS</sequence>
<keyword evidence="1" id="KW-0156">Chromatin regulator</keyword>
<dbReference type="CDD" id="cd16858">
    <property type="entry name" value="ING_ING3_Yng2p"/>
    <property type="match status" value="1"/>
</dbReference>
<feature type="compositionally biased region" description="Acidic residues" evidence="2">
    <location>
        <begin position="246"/>
        <end position="263"/>
    </location>
</feature>
<evidence type="ECO:0000313" key="4">
    <source>
        <dbReference type="EMBL" id="KAJ4467350.1"/>
    </source>
</evidence>
<dbReference type="InterPro" id="IPR024610">
    <property type="entry name" value="ING_N_histone-binding"/>
</dbReference>
<dbReference type="EMBL" id="JANVFT010000108">
    <property type="protein sequence ID" value="KAJ4467350.1"/>
    <property type="molecule type" value="Genomic_DNA"/>
</dbReference>